<reference evidence="1 2" key="1">
    <citation type="journal article" date="2020" name="BMC Genomics">
        <title>Intraspecific diversification of the crop wild relative Brassica cretica Lam. using demographic model selection.</title>
        <authorList>
            <person name="Kioukis A."/>
            <person name="Michalopoulou V.A."/>
            <person name="Briers L."/>
            <person name="Pirintsos S."/>
            <person name="Studholme D.J."/>
            <person name="Pavlidis P."/>
            <person name="Sarris P.F."/>
        </authorList>
    </citation>
    <scope>NUCLEOTIDE SEQUENCE [LARGE SCALE GENOMIC DNA]</scope>
    <source>
        <strain evidence="2">cv. PFS-1207/04</strain>
    </source>
</reference>
<name>A0ABQ7CR17_BRACR</name>
<gene>
    <name evidence="1" type="ORF">DY000_02015925</name>
</gene>
<dbReference type="Proteomes" id="UP000266723">
    <property type="component" value="Unassembled WGS sequence"/>
</dbReference>
<dbReference type="EMBL" id="QGKV02000759">
    <property type="protein sequence ID" value="KAF3562281.1"/>
    <property type="molecule type" value="Genomic_DNA"/>
</dbReference>
<evidence type="ECO:0000313" key="2">
    <source>
        <dbReference type="Proteomes" id="UP000266723"/>
    </source>
</evidence>
<protein>
    <submittedName>
        <fullName evidence="1">Uncharacterized protein</fullName>
    </submittedName>
</protein>
<dbReference type="PANTHER" id="PTHR31099">
    <property type="entry name" value="OS06G0165300 PROTEIN"/>
    <property type="match status" value="1"/>
</dbReference>
<organism evidence="1 2">
    <name type="scientific">Brassica cretica</name>
    <name type="common">Mustard</name>
    <dbReference type="NCBI Taxonomy" id="69181"/>
    <lineage>
        <taxon>Eukaryota</taxon>
        <taxon>Viridiplantae</taxon>
        <taxon>Streptophyta</taxon>
        <taxon>Embryophyta</taxon>
        <taxon>Tracheophyta</taxon>
        <taxon>Spermatophyta</taxon>
        <taxon>Magnoliopsida</taxon>
        <taxon>eudicotyledons</taxon>
        <taxon>Gunneridae</taxon>
        <taxon>Pentapetalae</taxon>
        <taxon>rosids</taxon>
        <taxon>malvids</taxon>
        <taxon>Brassicales</taxon>
        <taxon>Brassicaceae</taxon>
        <taxon>Brassiceae</taxon>
        <taxon>Brassica</taxon>
    </lineage>
</organism>
<evidence type="ECO:0000313" key="1">
    <source>
        <dbReference type="EMBL" id="KAF3562281.1"/>
    </source>
</evidence>
<accession>A0ABQ7CR17</accession>
<proteinExistence type="predicted"/>
<keyword evidence="2" id="KW-1185">Reference proteome</keyword>
<comment type="caution">
    <text evidence="1">The sequence shown here is derived from an EMBL/GenBank/DDBJ whole genome shotgun (WGS) entry which is preliminary data.</text>
</comment>
<dbReference type="PANTHER" id="PTHR31099:SF24">
    <property type="entry name" value="AMINOTRANSFERASE-LIKE PLANT MOBILE DOMAIN-CONTAINING PROTEIN"/>
    <property type="match status" value="1"/>
</dbReference>
<sequence length="618" mass="69408">MNPELLSFPSLFVGGRTSPRRPFTDPFSSPVLSWGNVLEADSEAVPMAPLRRLCSCFFDDGPRSEIQEGDLANMRRKYAIHPSVGMRSPTEFERAPDGGAGEVAVYEAYLEAGFQGVIPSLIDEVSSFFGFCPSQLTPLTWRTLMAIKVLGELHGFSIGVHEILYSYNFAPLANKDGFYHLRSRDGAPLVEGPSRGVRGNHPFGDGWNSRYVFVKIQEPVGYRTSWRTVDVSRPVSFAGEAVAKLILGIPRRFRWVTFLVSREALRHSRVWGNVARSPVSVVYDEYQKVNARKRRLSHTPPPRLARAVLSVGGLSSISSTSAEIMSNRNLLVDAHQRLTSEALLLCGQVQDMMACRDLLIQQVRASARWELMKEWLEKRIDHWNPEEKYRCHLVLSGGFNHRSESFSQAATPRSVIGWAINQKVFELEYGLLESRELSRNPEVARGPGGRGGARRFPLIIRSLFETLRVFPLDLEIVSGPWCIWTLRSCGNPEAIEAVSEPGGLDPEIAVWNPEEPVGSSLDPEIFDWNPETIGEPRGTVLCLPRQEYYRYLFGFCILPLGSWPLSSSYAVFYFCRKSLTGLDGAGVCVMTQVPGLRYFPRLEKQDLDCSMYFTVLLQ</sequence>